<evidence type="ECO:0000313" key="1">
    <source>
        <dbReference type="EMBL" id="CAB5222523.1"/>
    </source>
</evidence>
<proteinExistence type="predicted"/>
<organism evidence="1">
    <name type="scientific">uncultured Caudovirales phage</name>
    <dbReference type="NCBI Taxonomy" id="2100421"/>
    <lineage>
        <taxon>Viruses</taxon>
        <taxon>Duplodnaviria</taxon>
        <taxon>Heunggongvirae</taxon>
        <taxon>Uroviricota</taxon>
        <taxon>Caudoviricetes</taxon>
        <taxon>Peduoviridae</taxon>
        <taxon>Maltschvirus</taxon>
        <taxon>Maltschvirus maltsch</taxon>
    </lineage>
</organism>
<accession>A0A6J7X5E7</accession>
<reference evidence="1" key="1">
    <citation type="submission" date="2020-05" db="EMBL/GenBank/DDBJ databases">
        <authorList>
            <person name="Chiriac C."/>
            <person name="Salcher M."/>
            <person name="Ghai R."/>
            <person name="Kavagutti S V."/>
        </authorList>
    </citation>
    <scope>NUCLEOTIDE SEQUENCE</scope>
</reference>
<dbReference type="EMBL" id="LR798305">
    <property type="protein sequence ID" value="CAB5222523.1"/>
    <property type="molecule type" value="Genomic_DNA"/>
</dbReference>
<name>A0A6J7X5E7_9CAUD</name>
<protein>
    <submittedName>
        <fullName evidence="1">Uncharacterized protein</fullName>
    </submittedName>
</protein>
<sequence>MRQYTFQVVNKKTGQVDHVRATAKNPEIARNQIVLSYGLHHGVMGLHCNVNPAHHTLGEIDCSGFPMADIAWLEREAAAIEGVTAC</sequence>
<gene>
    <name evidence="1" type="ORF">UFOVP376_6</name>
</gene>